<evidence type="ECO:0008006" key="4">
    <source>
        <dbReference type="Google" id="ProtNLM"/>
    </source>
</evidence>
<sequence length="378" mass="41908">MSFTGKGKEGYFDSETSASWTATYRQQSSISPIPQRLSVSKDKHKVHPSFRNENQIKIDTNVQKFRQLNLTPTDTLSPLTPPSCDFQMGGSLLSPGWLDEGSACSSPLSPTSFAGTDPATPSPTRSKPSRPINLLRSSSSQTAHSAAYYGRSSIEKHFPSVTRDRKAQDISSAHMIATSIPPSSKSTPTQRKEERRPAAHNSKQLVRLSEAEAHVQKGIKYHEGGQLEKATQHFRAAADRDSPMGMFLYGISLRHGWVAFQYLQKAAEHAVDDLNNLSVNLSASKGELVMAIYELGVSFRHGWGVQKDKQTACYYFKIAAELANPDAQNDLAHCYYHGQGVKRDVYLAAKYYRLAAAQGQGIMGNSWIFKKKYDQKNK</sequence>
<dbReference type="Pfam" id="PF08238">
    <property type="entry name" value="Sel1"/>
    <property type="match status" value="3"/>
</dbReference>
<accession>A0A8H7Q4I3</accession>
<dbReference type="InterPro" id="IPR052945">
    <property type="entry name" value="Mitotic_Regulator"/>
</dbReference>
<organism evidence="2 3">
    <name type="scientific">Mortierella isabellina</name>
    <name type="common">Filamentous fungus</name>
    <name type="synonym">Umbelopsis isabellina</name>
    <dbReference type="NCBI Taxonomy" id="91625"/>
    <lineage>
        <taxon>Eukaryota</taxon>
        <taxon>Fungi</taxon>
        <taxon>Fungi incertae sedis</taxon>
        <taxon>Mucoromycota</taxon>
        <taxon>Mucoromycotina</taxon>
        <taxon>Umbelopsidomycetes</taxon>
        <taxon>Umbelopsidales</taxon>
        <taxon>Umbelopsidaceae</taxon>
        <taxon>Umbelopsis</taxon>
    </lineage>
</organism>
<dbReference type="Proteomes" id="UP000654370">
    <property type="component" value="Unassembled WGS sequence"/>
</dbReference>
<feature type="compositionally biased region" description="Low complexity" evidence="1">
    <location>
        <begin position="118"/>
        <end position="131"/>
    </location>
</feature>
<dbReference type="SUPFAM" id="SSF81901">
    <property type="entry name" value="HCP-like"/>
    <property type="match status" value="1"/>
</dbReference>
<dbReference type="SMART" id="SM00671">
    <property type="entry name" value="SEL1"/>
    <property type="match status" value="4"/>
</dbReference>
<comment type="caution">
    <text evidence="2">The sequence shown here is derived from an EMBL/GenBank/DDBJ whole genome shotgun (WGS) entry which is preliminary data.</text>
</comment>
<dbReference type="AlphaFoldDB" id="A0A8H7Q4I3"/>
<feature type="compositionally biased region" description="Polar residues" evidence="1">
    <location>
        <begin position="103"/>
        <end position="114"/>
    </location>
</feature>
<dbReference type="GO" id="GO:0010972">
    <property type="term" value="P:negative regulation of G2/M transition of mitotic cell cycle"/>
    <property type="evidence" value="ECO:0007669"/>
    <property type="project" value="TreeGrafter"/>
</dbReference>
<evidence type="ECO:0000313" key="2">
    <source>
        <dbReference type="EMBL" id="KAG2184531.1"/>
    </source>
</evidence>
<feature type="compositionally biased region" description="Low complexity" evidence="1">
    <location>
        <begin position="178"/>
        <end position="189"/>
    </location>
</feature>
<dbReference type="InterPro" id="IPR011990">
    <property type="entry name" value="TPR-like_helical_dom_sf"/>
</dbReference>
<proteinExistence type="predicted"/>
<feature type="region of interest" description="Disordered" evidence="1">
    <location>
        <begin position="174"/>
        <end position="204"/>
    </location>
</feature>
<feature type="compositionally biased region" description="Polar residues" evidence="1">
    <location>
        <begin position="135"/>
        <end position="144"/>
    </location>
</feature>
<dbReference type="EMBL" id="JAEPQZ010000002">
    <property type="protein sequence ID" value="KAG2184531.1"/>
    <property type="molecule type" value="Genomic_DNA"/>
</dbReference>
<name>A0A8H7Q4I3_MORIS</name>
<gene>
    <name evidence="2" type="ORF">INT43_000440</name>
</gene>
<evidence type="ECO:0000256" key="1">
    <source>
        <dbReference type="SAM" id="MobiDB-lite"/>
    </source>
</evidence>
<dbReference type="PANTHER" id="PTHR43628">
    <property type="entry name" value="ACTIVATOR OF C KINASE PROTEIN 1-RELATED"/>
    <property type="match status" value="1"/>
</dbReference>
<reference evidence="2" key="1">
    <citation type="submission" date="2020-12" db="EMBL/GenBank/DDBJ databases">
        <title>Metabolic potential, ecology and presence of endohyphal bacteria is reflected in genomic diversity of Mucoromycotina.</title>
        <authorList>
            <person name="Muszewska A."/>
            <person name="Okrasinska A."/>
            <person name="Steczkiewicz K."/>
            <person name="Drgas O."/>
            <person name="Orlowska M."/>
            <person name="Perlinska-Lenart U."/>
            <person name="Aleksandrzak-Piekarczyk T."/>
            <person name="Szatraj K."/>
            <person name="Zielenkiewicz U."/>
            <person name="Pilsyk S."/>
            <person name="Malc E."/>
            <person name="Mieczkowski P."/>
            <person name="Kruszewska J.S."/>
            <person name="Biernat P."/>
            <person name="Pawlowska J."/>
        </authorList>
    </citation>
    <scope>NUCLEOTIDE SEQUENCE</scope>
    <source>
        <strain evidence="2">WA0000067209</strain>
    </source>
</reference>
<protein>
    <recommendedName>
        <fullName evidence="4">HCP-like protein</fullName>
    </recommendedName>
</protein>
<feature type="region of interest" description="Disordered" evidence="1">
    <location>
        <begin position="103"/>
        <end position="151"/>
    </location>
</feature>
<keyword evidence="3" id="KW-1185">Reference proteome</keyword>
<dbReference type="Gene3D" id="1.25.40.10">
    <property type="entry name" value="Tetratricopeptide repeat domain"/>
    <property type="match status" value="1"/>
</dbReference>
<dbReference type="InterPro" id="IPR006597">
    <property type="entry name" value="Sel1-like"/>
</dbReference>
<evidence type="ECO:0000313" key="3">
    <source>
        <dbReference type="Proteomes" id="UP000654370"/>
    </source>
</evidence>
<dbReference type="OrthoDB" id="2148946at2759"/>
<dbReference type="PANTHER" id="PTHR43628:SF1">
    <property type="entry name" value="CHITIN SYNTHASE REGULATORY FACTOR 2-RELATED"/>
    <property type="match status" value="1"/>
</dbReference>
<dbReference type="GO" id="GO:0032153">
    <property type="term" value="C:cell division site"/>
    <property type="evidence" value="ECO:0007669"/>
    <property type="project" value="TreeGrafter"/>
</dbReference>